<evidence type="ECO:0000313" key="3">
    <source>
        <dbReference type="Proteomes" id="UP000050761"/>
    </source>
</evidence>
<dbReference type="InterPro" id="IPR011009">
    <property type="entry name" value="Kinase-like_dom_sf"/>
</dbReference>
<reference evidence="4" key="2">
    <citation type="submission" date="2019-09" db="UniProtKB">
        <authorList>
            <consortium name="WormBaseParasite"/>
        </authorList>
    </citation>
    <scope>IDENTIFICATION</scope>
</reference>
<gene>
    <name evidence="2" type="ORF">HPBE_LOCUS24171</name>
</gene>
<dbReference type="GO" id="GO:0004672">
    <property type="term" value="F:protein kinase activity"/>
    <property type="evidence" value="ECO:0007669"/>
    <property type="project" value="InterPro"/>
</dbReference>
<dbReference type="WBParaSite" id="HPBE_0002416901-mRNA-1">
    <property type="protein sequence ID" value="HPBE_0002416901-mRNA-1"/>
    <property type="gene ID" value="HPBE_0002416901"/>
</dbReference>
<sequence>MFQRNTRTFPREGIRLSIDEILHVASQVAEGISTIHDSGFCVGILNSDSIVIVEPVSNALTVRLTQYAVSYISQDGADIQNGMSTGFSIAPEQLVKGPTPGGTTFKTDMWALGIVLLEMATVYGL</sequence>
<evidence type="ECO:0000259" key="1">
    <source>
        <dbReference type="PROSITE" id="PS50011"/>
    </source>
</evidence>
<dbReference type="SUPFAM" id="SSF56112">
    <property type="entry name" value="Protein kinase-like (PK-like)"/>
    <property type="match status" value="1"/>
</dbReference>
<evidence type="ECO:0000313" key="4">
    <source>
        <dbReference type="WBParaSite" id="HPBE_0002416901-mRNA-1"/>
    </source>
</evidence>
<dbReference type="GO" id="GO:0005524">
    <property type="term" value="F:ATP binding"/>
    <property type="evidence" value="ECO:0007669"/>
    <property type="project" value="InterPro"/>
</dbReference>
<dbReference type="OrthoDB" id="1668230at2759"/>
<organism evidence="3 4">
    <name type="scientific">Heligmosomoides polygyrus</name>
    <name type="common">Parasitic roundworm</name>
    <dbReference type="NCBI Taxonomy" id="6339"/>
    <lineage>
        <taxon>Eukaryota</taxon>
        <taxon>Metazoa</taxon>
        <taxon>Ecdysozoa</taxon>
        <taxon>Nematoda</taxon>
        <taxon>Chromadorea</taxon>
        <taxon>Rhabditida</taxon>
        <taxon>Rhabditina</taxon>
        <taxon>Rhabditomorpha</taxon>
        <taxon>Strongyloidea</taxon>
        <taxon>Heligmosomidae</taxon>
        <taxon>Heligmosomoides</taxon>
    </lineage>
</organism>
<dbReference type="PROSITE" id="PS50011">
    <property type="entry name" value="PROTEIN_KINASE_DOM"/>
    <property type="match status" value="1"/>
</dbReference>
<accession>A0A183GN99</accession>
<dbReference type="Pfam" id="PF00069">
    <property type="entry name" value="Pkinase"/>
    <property type="match status" value="1"/>
</dbReference>
<dbReference type="Proteomes" id="UP000050761">
    <property type="component" value="Unassembled WGS sequence"/>
</dbReference>
<dbReference type="InterPro" id="IPR000719">
    <property type="entry name" value="Prot_kinase_dom"/>
</dbReference>
<reference evidence="2 3" key="1">
    <citation type="submission" date="2018-11" db="EMBL/GenBank/DDBJ databases">
        <authorList>
            <consortium name="Pathogen Informatics"/>
        </authorList>
    </citation>
    <scope>NUCLEOTIDE SEQUENCE [LARGE SCALE GENOMIC DNA]</scope>
</reference>
<dbReference type="AlphaFoldDB" id="A0A183GN99"/>
<name>A0A183GN99_HELPZ</name>
<proteinExistence type="predicted"/>
<feature type="domain" description="Protein kinase" evidence="1">
    <location>
        <begin position="1"/>
        <end position="125"/>
    </location>
</feature>
<dbReference type="EMBL" id="UZAH01035939">
    <property type="protein sequence ID" value="VDP43275.1"/>
    <property type="molecule type" value="Genomic_DNA"/>
</dbReference>
<evidence type="ECO:0000313" key="2">
    <source>
        <dbReference type="EMBL" id="VDP43275.1"/>
    </source>
</evidence>
<keyword evidence="3" id="KW-1185">Reference proteome</keyword>
<accession>A0A3P8EGS2</accession>
<dbReference type="Gene3D" id="1.10.510.10">
    <property type="entry name" value="Transferase(Phosphotransferase) domain 1"/>
    <property type="match status" value="1"/>
</dbReference>
<protein>
    <submittedName>
        <fullName evidence="4">Protein kinase domain-containing protein</fullName>
    </submittedName>
</protein>